<dbReference type="AlphaFoldDB" id="A0A7C2BGY7"/>
<evidence type="ECO:0000313" key="1">
    <source>
        <dbReference type="EMBL" id="HEF66108.1"/>
    </source>
</evidence>
<accession>A0A7C2BGY7</accession>
<reference evidence="1" key="1">
    <citation type="journal article" date="2020" name="mSystems">
        <title>Genome- and Community-Level Interaction Insights into Carbon Utilization and Element Cycling Functions of Hydrothermarchaeota in Hydrothermal Sediment.</title>
        <authorList>
            <person name="Zhou Z."/>
            <person name="Liu Y."/>
            <person name="Xu W."/>
            <person name="Pan J."/>
            <person name="Luo Z.H."/>
            <person name="Li M."/>
        </authorList>
    </citation>
    <scope>NUCLEOTIDE SEQUENCE [LARGE SCALE GENOMIC DNA]</scope>
    <source>
        <strain evidence="1">SpSt-222</strain>
    </source>
</reference>
<protein>
    <submittedName>
        <fullName evidence="1">Uncharacterized protein</fullName>
    </submittedName>
</protein>
<proteinExistence type="predicted"/>
<name>A0A7C2BGY7_THERO</name>
<comment type="caution">
    <text evidence="1">The sequence shown here is derived from an EMBL/GenBank/DDBJ whole genome shotgun (WGS) entry which is preliminary data.</text>
</comment>
<organism evidence="1">
    <name type="scientific">Thermomicrobium roseum</name>
    <dbReference type="NCBI Taxonomy" id="500"/>
    <lineage>
        <taxon>Bacteria</taxon>
        <taxon>Pseudomonadati</taxon>
        <taxon>Thermomicrobiota</taxon>
        <taxon>Thermomicrobia</taxon>
        <taxon>Thermomicrobiales</taxon>
        <taxon>Thermomicrobiaceae</taxon>
        <taxon>Thermomicrobium</taxon>
    </lineage>
</organism>
<dbReference type="EMBL" id="DSJL01000011">
    <property type="protein sequence ID" value="HEF66108.1"/>
    <property type="molecule type" value="Genomic_DNA"/>
</dbReference>
<sequence length="69" mass="7711">MRRDLVLALIVPILSVAIAVAIIVAIGETLLFVREMTHDRWPPVFVGTVIMIAFTLLAWLLSRRPSTAR</sequence>
<gene>
    <name evidence="1" type="ORF">ENP47_11015</name>
</gene>